<gene>
    <name evidence="1" type="ORF">GCM10008013_40910</name>
</gene>
<keyword evidence="2" id="KW-1185">Reference proteome</keyword>
<accession>A0ABQ1YS02</accession>
<dbReference type="RefSeq" id="WP_188541721.1">
    <property type="nucleotide sequence ID" value="NZ_BMFT01000003.1"/>
</dbReference>
<proteinExistence type="predicted"/>
<dbReference type="Gene3D" id="3.30.360.40">
    <property type="entry name" value="YwmB-like"/>
    <property type="match status" value="1"/>
</dbReference>
<sequence length="263" mass="28580">MRKLGAYALIIILTAGVLLGFGKWNNNESSKDHPIEDAGEQWAQLRAIGNEFVQGTIRATVKWQGEWNTLLSPEEAAGVLSSRLGLSSPKFDTVQDHDQYHATGDMNGVHSKLSVTIQEKGQLYVVLRMEAEGTEGMDALNNLQYNYGNSLLDEGVVVQWNAALQGTSSTVNAGDISGPQESATQGEMLQQIEEQVSSTIQPLHLVESYEDVNTLSRSYEVPGLPLAVMSGDHKIALQVALHQNSDTGLQEISVGSPLLTIEY</sequence>
<reference evidence="2" key="1">
    <citation type="journal article" date="2019" name="Int. J. Syst. Evol. Microbiol.">
        <title>The Global Catalogue of Microorganisms (GCM) 10K type strain sequencing project: providing services to taxonomists for standard genome sequencing and annotation.</title>
        <authorList>
            <consortium name="The Broad Institute Genomics Platform"/>
            <consortium name="The Broad Institute Genome Sequencing Center for Infectious Disease"/>
            <person name="Wu L."/>
            <person name="Ma J."/>
        </authorList>
    </citation>
    <scope>NUCLEOTIDE SEQUENCE [LARGE SCALE GENOMIC DNA]</scope>
    <source>
        <strain evidence="2">CGMCC 1.12769</strain>
    </source>
</reference>
<evidence type="ECO:0000313" key="2">
    <source>
        <dbReference type="Proteomes" id="UP000659344"/>
    </source>
</evidence>
<comment type="caution">
    <text evidence="1">The sequence shown here is derived from an EMBL/GenBank/DDBJ whole genome shotgun (WGS) entry which is preliminary data.</text>
</comment>
<dbReference type="Proteomes" id="UP000659344">
    <property type="component" value="Unassembled WGS sequence"/>
</dbReference>
<name>A0ABQ1YS02_9BACL</name>
<organism evidence="1 2">
    <name type="scientific">Paenibacillus segetis</name>
    <dbReference type="NCBI Taxonomy" id="1325360"/>
    <lineage>
        <taxon>Bacteria</taxon>
        <taxon>Bacillati</taxon>
        <taxon>Bacillota</taxon>
        <taxon>Bacilli</taxon>
        <taxon>Bacillales</taxon>
        <taxon>Paenibacillaceae</taxon>
        <taxon>Paenibacillus</taxon>
    </lineage>
</organism>
<dbReference type="InterPro" id="IPR014794">
    <property type="entry name" value="DUF1779"/>
</dbReference>
<evidence type="ECO:0000313" key="1">
    <source>
        <dbReference type="EMBL" id="GGH34909.1"/>
    </source>
</evidence>
<evidence type="ECO:0008006" key="3">
    <source>
        <dbReference type="Google" id="ProtNLM"/>
    </source>
</evidence>
<protein>
    <recommendedName>
        <fullName evidence="3">TATA-box binding</fullName>
    </recommendedName>
</protein>
<dbReference type="EMBL" id="BMFT01000003">
    <property type="protein sequence ID" value="GGH34909.1"/>
    <property type="molecule type" value="Genomic_DNA"/>
</dbReference>
<dbReference type="Pfam" id="PF08680">
    <property type="entry name" value="DUF1779"/>
    <property type="match status" value="1"/>
</dbReference>